<dbReference type="AlphaFoldDB" id="F0EY59"/>
<gene>
    <name evidence="2" type="ORF">HMPREF9098_0767</name>
</gene>
<dbReference type="PANTHER" id="PTHR38743">
    <property type="entry name" value="SIMILAR TO GLYOXYLASE I FAMILY PROTEIN"/>
    <property type="match status" value="1"/>
</dbReference>
<comment type="caution">
    <text evidence="2">The sequence shown here is derived from an EMBL/GenBank/DDBJ whole genome shotgun (WGS) entry which is preliminary data.</text>
</comment>
<dbReference type="EMBL" id="AEWV01000014">
    <property type="protein sequence ID" value="EGC17789.1"/>
    <property type="molecule type" value="Genomic_DNA"/>
</dbReference>
<name>F0EY59_9NEIS</name>
<sequence>MNTPFAYALKSALTLAVVSRQVSEDGLAVGFLYREAPGFPNDSGWRFFSGAEDDAYTDNPDHFQILPLNEVLEGNPEIAPLMSETQGAWEWDDTQQAFTAAEDWQPQE</sequence>
<organism evidence="2 3">
    <name type="scientific">Kingella denitrificans ATCC 33394</name>
    <dbReference type="NCBI Taxonomy" id="888741"/>
    <lineage>
        <taxon>Bacteria</taxon>
        <taxon>Pseudomonadati</taxon>
        <taxon>Pseudomonadota</taxon>
        <taxon>Betaproteobacteria</taxon>
        <taxon>Neisseriales</taxon>
        <taxon>Neisseriaceae</taxon>
        <taxon>Kingella</taxon>
    </lineage>
</organism>
<evidence type="ECO:0000313" key="2">
    <source>
        <dbReference type="EMBL" id="EGC17789.1"/>
    </source>
</evidence>
<evidence type="ECO:0000259" key="1">
    <source>
        <dbReference type="Pfam" id="PF09951"/>
    </source>
</evidence>
<dbReference type="HOGENOM" id="CLU_151933_0_0_4"/>
<protein>
    <recommendedName>
        <fullName evidence="1">Immunity protein Imm33 domain-containing protein</fullName>
    </recommendedName>
</protein>
<evidence type="ECO:0000313" key="3">
    <source>
        <dbReference type="Proteomes" id="UP000004088"/>
    </source>
</evidence>
<feature type="domain" description="Immunity protein Imm33" evidence="1">
    <location>
        <begin position="17"/>
        <end position="95"/>
    </location>
</feature>
<dbReference type="Pfam" id="PF09951">
    <property type="entry name" value="Imm33"/>
    <property type="match status" value="1"/>
</dbReference>
<dbReference type="STRING" id="888741.HMPREF9098_0767"/>
<dbReference type="InterPro" id="IPR018689">
    <property type="entry name" value="Imm33_dom"/>
</dbReference>
<reference evidence="2 3" key="1">
    <citation type="submission" date="2011-01" db="EMBL/GenBank/DDBJ databases">
        <authorList>
            <person name="Muzny D."/>
            <person name="Qin X."/>
            <person name="Deng J."/>
            <person name="Jiang H."/>
            <person name="Liu Y."/>
            <person name="Qu J."/>
            <person name="Song X.-Z."/>
            <person name="Zhang L."/>
            <person name="Thornton R."/>
            <person name="Coyle M."/>
            <person name="Francisco L."/>
            <person name="Jackson L."/>
            <person name="Javaid M."/>
            <person name="Korchina V."/>
            <person name="Kovar C."/>
            <person name="Mata R."/>
            <person name="Mathew T."/>
            <person name="Ngo R."/>
            <person name="Nguyen L."/>
            <person name="Nguyen N."/>
            <person name="Okwuonu G."/>
            <person name="Ongeri F."/>
            <person name="Pham C."/>
            <person name="Simmons D."/>
            <person name="Wilczek-Boney K."/>
            <person name="Hale W."/>
            <person name="Jakkamsetti A."/>
            <person name="Pham P."/>
            <person name="Ruth R."/>
            <person name="San Lucas F."/>
            <person name="Warren J."/>
            <person name="Zhang J."/>
            <person name="Zhao Z."/>
            <person name="Zhou C."/>
            <person name="Zhu D."/>
            <person name="Lee S."/>
            <person name="Bess C."/>
            <person name="Blankenburg K."/>
            <person name="Forbes L."/>
            <person name="Fu Q."/>
            <person name="Gubbala S."/>
            <person name="Hirani K."/>
            <person name="Jayaseelan J.C."/>
            <person name="Lara F."/>
            <person name="Munidasa M."/>
            <person name="Palculict T."/>
            <person name="Patil S."/>
            <person name="Pu L.-L."/>
            <person name="Saada N."/>
            <person name="Tang L."/>
            <person name="Weissenberger G."/>
            <person name="Zhu Y."/>
            <person name="Hemphill L."/>
            <person name="Shang Y."/>
            <person name="Youmans B."/>
            <person name="Ayvaz T."/>
            <person name="Ross M."/>
            <person name="Santibanez J."/>
            <person name="Aqrawi P."/>
            <person name="Gross S."/>
            <person name="Joshi V."/>
            <person name="Fowler G."/>
            <person name="Nazareth L."/>
            <person name="Reid J."/>
            <person name="Worley K."/>
            <person name="Petrosino J."/>
            <person name="Highlander S."/>
            <person name="Gibbs R."/>
        </authorList>
    </citation>
    <scope>NUCLEOTIDE SEQUENCE [LARGE SCALE GENOMIC DNA]</scope>
    <source>
        <strain evidence="2 3">ATCC 33394</strain>
    </source>
</reference>
<dbReference type="Proteomes" id="UP000004088">
    <property type="component" value="Unassembled WGS sequence"/>
</dbReference>
<dbReference type="PANTHER" id="PTHR38743:SF2">
    <property type="entry name" value="DUF2185 DOMAIN-CONTAINING PROTEIN"/>
    <property type="match status" value="1"/>
</dbReference>
<dbReference type="RefSeq" id="WP_003782038.1">
    <property type="nucleotide sequence ID" value="NZ_GL870929.1"/>
</dbReference>
<keyword evidence="3" id="KW-1185">Reference proteome</keyword>
<accession>F0EY59</accession>
<proteinExistence type="predicted"/>